<accession>A0A5B1CE03</accession>
<proteinExistence type="predicted"/>
<reference evidence="1 2" key="1">
    <citation type="submission" date="2019-08" db="EMBL/GenBank/DDBJ databases">
        <title>Deep-cultivation of Planctomycetes and their phenomic and genomic characterization uncovers novel biology.</title>
        <authorList>
            <person name="Wiegand S."/>
            <person name="Jogler M."/>
            <person name="Boedeker C."/>
            <person name="Pinto D."/>
            <person name="Vollmers J."/>
            <person name="Rivas-Marin E."/>
            <person name="Kohn T."/>
            <person name="Peeters S.H."/>
            <person name="Heuer A."/>
            <person name="Rast P."/>
            <person name="Oberbeckmann S."/>
            <person name="Bunk B."/>
            <person name="Jeske O."/>
            <person name="Meyerdierks A."/>
            <person name="Storesund J.E."/>
            <person name="Kallscheuer N."/>
            <person name="Luecker S."/>
            <person name="Lage O.M."/>
            <person name="Pohl T."/>
            <person name="Merkel B.J."/>
            <person name="Hornburger P."/>
            <person name="Mueller R.-W."/>
            <person name="Bruemmer F."/>
            <person name="Labrenz M."/>
            <person name="Spormann A.M."/>
            <person name="Op Den Camp H."/>
            <person name="Overmann J."/>
            <person name="Amann R."/>
            <person name="Jetten M.S.M."/>
            <person name="Mascher T."/>
            <person name="Medema M.H."/>
            <person name="Devos D.P."/>
            <person name="Kaster A.-K."/>
            <person name="Ovreas L."/>
            <person name="Rohde M."/>
            <person name="Galperin M.Y."/>
            <person name="Jogler C."/>
        </authorList>
    </citation>
    <scope>NUCLEOTIDE SEQUENCE [LARGE SCALE GENOMIC DNA]</scope>
    <source>
        <strain evidence="1 2">LF1</strain>
    </source>
</reference>
<keyword evidence="2" id="KW-1185">Reference proteome</keyword>
<organism evidence="1 2">
    <name type="scientific">Rubripirellula obstinata</name>
    <dbReference type="NCBI Taxonomy" id="406547"/>
    <lineage>
        <taxon>Bacteria</taxon>
        <taxon>Pseudomonadati</taxon>
        <taxon>Planctomycetota</taxon>
        <taxon>Planctomycetia</taxon>
        <taxon>Pirellulales</taxon>
        <taxon>Pirellulaceae</taxon>
        <taxon>Rubripirellula</taxon>
    </lineage>
</organism>
<sequence>MSARGRKLTAFPSRDGELAETNIGRSMTQADHFCGPAEVFLQVVLLEYVVEEIGQRQISQFSSRSQRSFAVKRLSEAS</sequence>
<dbReference type="Proteomes" id="UP000322699">
    <property type="component" value="Unassembled WGS sequence"/>
</dbReference>
<evidence type="ECO:0000313" key="1">
    <source>
        <dbReference type="EMBL" id="KAA1258432.1"/>
    </source>
</evidence>
<dbReference type="EMBL" id="VRLW01000001">
    <property type="protein sequence ID" value="KAA1258432.1"/>
    <property type="molecule type" value="Genomic_DNA"/>
</dbReference>
<protein>
    <submittedName>
        <fullName evidence="1">Uncharacterized protein</fullName>
    </submittedName>
</protein>
<name>A0A5B1CE03_9BACT</name>
<gene>
    <name evidence="1" type="ORF">LF1_09510</name>
</gene>
<comment type="caution">
    <text evidence="1">The sequence shown here is derived from an EMBL/GenBank/DDBJ whole genome shotgun (WGS) entry which is preliminary data.</text>
</comment>
<dbReference type="AlphaFoldDB" id="A0A5B1CE03"/>
<evidence type="ECO:0000313" key="2">
    <source>
        <dbReference type="Proteomes" id="UP000322699"/>
    </source>
</evidence>